<comment type="caution">
    <text evidence="5">The sequence shown here is derived from an EMBL/GenBank/DDBJ whole genome shotgun (WGS) entry which is preliminary data.</text>
</comment>
<dbReference type="PANTHER" id="PTHR33204:SF38">
    <property type="entry name" value="HTH-TYPE TRANSCRIPTIONAL ACTIVATOR HXLR"/>
    <property type="match status" value="1"/>
</dbReference>
<dbReference type="InterPro" id="IPR036388">
    <property type="entry name" value="WH-like_DNA-bd_sf"/>
</dbReference>
<name>A0ABQ4MY29_9BACL</name>
<dbReference type="Proteomes" id="UP000681290">
    <property type="component" value="Unassembled WGS sequence"/>
</dbReference>
<proteinExistence type="predicted"/>
<keyword evidence="3" id="KW-0804">Transcription</keyword>
<dbReference type="RefSeq" id="WP_373871004.1">
    <property type="nucleotide sequence ID" value="NZ_BOSM01000012.1"/>
</dbReference>
<organism evidence="5 6">
    <name type="scientific">Paenibacillus woosongensis</name>
    <dbReference type="NCBI Taxonomy" id="307580"/>
    <lineage>
        <taxon>Bacteria</taxon>
        <taxon>Bacillati</taxon>
        <taxon>Bacillota</taxon>
        <taxon>Bacilli</taxon>
        <taxon>Bacillales</taxon>
        <taxon>Paenibacillaceae</taxon>
        <taxon>Paenibacillus</taxon>
    </lineage>
</organism>
<dbReference type="PROSITE" id="PS51118">
    <property type="entry name" value="HTH_HXLR"/>
    <property type="match status" value="1"/>
</dbReference>
<sequence length="130" mass="14923">MMEDEMQDESRDEVRDDGKTAGILTTLRVIGGKWKPLILFILLQDGTKRFGELRRLLPNITQGMLTNQLRELERDGLVIRTIHQEIPPKVEYSISDYGKSLHKVLTEMCGWGFQHLEYIQHTASEPAAKS</sequence>
<evidence type="ECO:0000259" key="4">
    <source>
        <dbReference type="PROSITE" id="PS51118"/>
    </source>
</evidence>
<reference evidence="5 6" key="1">
    <citation type="submission" date="2021-03" db="EMBL/GenBank/DDBJ databases">
        <title>Antimicrobial resistance genes in bacteria isolated from Japanese honey, and their potential for conferring macrolide and lincosamide resistance in the American foulbrood pathogen Paenibacillus larvae.</title>
        <authorList>
            <person name="Okamoto M."/>
            <person name="Kumagai M."/>
            <person name="Kanamori H."/>
            <person name="Takamatsu D."/>
        </authorList>
    </citation>
    <scope>NUCLEOTIDE SEQUENCE [LARGE SCALE GENOMIC DNA]</scope>
    <source>
        <strain evidence="5 6">J15TS10</strain>
    </source>
</reference>
<evidence type="ECO:0000313" key="5">
    <source>
        <dbReference type="EMBL" id="GIP60809.1"/>
    </source>
</evidence>
<dbReference type="InterPro" id="IPR036390">
    <property type="entry name" value="WH_DNA-bd_sf"/>
</dbReference>
<evidence type="ECO:0000256" key="3">
    <source>
        <dbReference type="ARBA" id="ARBA00023163"/>
    </source>
</evidence>
<dbReference type="SUPFAM" id="SSF46785">
    <property type="entry name" value="Winged helix' DNA-binding domain"/>
    <property type="match status" value="1"/>
</dbReference>
<dbReference type="Gene3D" id="1.10.10.10">
    <property type="entry name" value="Winged helix-like DNA-binding domain superfamily/Winged helix DNA-binding domain"/>
    <property type="match status" value="1"/>
</dbReference>
<accession>A0ABQ4MY29</accession>
<dbReference type="InterPro" id="IPR002577">
    <property type="entry name" value="HTH_HxlR"/>
</dbReference>
<keyword evidence="2" id="KW-0238">DNA-binding</keyword>
<evidence type="ECO:0000256" key="2">
    <source>
        <dbReference type="ARBA" id="ARBA00023125"/>
    </source>
</evidence>
<keyword evidence="6" id="KW-1185">Reference proteome</keyword>
<evidence type="ECO:0000256" key="1">
    <source>
        <dbReference type="ARBA" id="ARBA00023015"/>
    </source>
</evidence>
<protein>
    <submittedName>
        <fullName evidence="5">MarR family transcriptional regulator</fullName>
    </submittedName>
</protein>
<dbReference type="EMBL" id="BOSM01000012">
    <property type="protein sequence ID" value="GIP60809.1"/>
    <property type="molecule type" value="Genomic_DNA"/>
</dbReference>
<dbReference type="PANTHER" id="PTHR33204">
    <property type="entry name" value="TRANSCRIPTIONAL REGULATOR, MARR FAMILY"/>
    <property type="match status" value="1"/>
</dbReference>
<keyword evidence="1" id="KW-0805">Transcription regulation</keyword>
<evidence type="ECO:0000313" key="6">
    <source>
        <dbReference type="Proteomes" id="UP000681290"/>
    </source>
</evidence>
<dbReference type="Pfam" id="PF01638">
    <property type="entry name" value="HxlR"/>
    <property type="match status" value="1"/>
</dbReference>
<gene>
    <name evidence="5" type="ORF">J15TS10_46230</name>
</gene>
<feature type="domain" description="HTH hxlR-type" evidence="4">
    <location>
        <begin position="21"/>
        <end position="120"/>
    </location>
</feature>